<accession>A0ABX1A4W3</accession>
<gene>
    <name evidence="1" type="ORF">HCJ93_08455</name>
</gene>
<evidence type="ECO:0000313" key="1">
    <source>
        <dbReference type="EMBL" id="NJP50102.1"/>
    </source>
</evidence>
<evidence type="ECO:0000313" key="2">
    <source>
        <dbReference type="Proteomes" id="UP000730591"/>
    </source>
</evidence>
<organism evidence="1 2">
    <name type="scientific">Streptomyces composti</name>
    <dbReference type="NCBI Taxonomy" id="2720025"/>
    <lineage>
        <taxon>Bacteria</taxon>
        <taxon>Bacillati</taxon>
        <taxon>Actinomycetota</taxon>
        <taxon>Actinomycetes</taxon>
        <taxon>Kitasatosporales</taxon>
        <taxon>Streptomycetaceae</taxon>
        <taxon>Streptomyces</taxon>
    </lineage>
</organism>
<dbReference type="RefSeq" id="WP_167992603.1">
    <property type="nucleotide sequence ID" value="NZ_JAATEM010000008.1"/>
</dbReference>
<sequence>MENGSKRVTATVVEAIARHAETFTSGAFRYLGTGGDIGDGARYIDGMRQQVWVGRGASRQAAAYYVGALLGWARQTGTLIPDDVREYCQSVQETYQYDRKAMEWQKQGESDAIARASVLDGGE</sequence>
<dbReference type="Proteomes" id="UP000730591">
    <property type="component" value="Unassembled WGS sequence"/>
</dbReference>
<keyword evidence="2" id="KW-1185">Reference proteome</keyword>
<protein>
    <submittedName>
        <fullName evidence="1">Uncharacterized protein</fullName>
    </submittedName>
</protein>
<dbReference type="EMBL" id="JAATEM010000008">
    <property type="protein sequence ID" value="NJP50102.1"/>
    <property type="molecule type" value="Genomic_DNA"/>
</dbReference>
<proteinExistence type="predicted"/>
<reference evidence="1 2" key="1">
    <citation type="submission" date="2020-03" db="EMBL/GenBank/DDBJ databases">
        <title>WGS of actinomycetes isolated from Thailand.</title>
        <authorList>
            <person name="Thawai C."/>
        </authorList>
    </citation>
    <scope>NUCLEOTIDE SEQUENCE [LARGE SCALE GENOMIC DNA]</scope>
    <source>
        <strain evidence="1 2">SBST2-5</strain>
    </source>
</reference>
<comment type="caution">
    <text evidence="1">The sequence shown here is derived from an EMBL/GenBank/DDBJ whole genome shotgun (WGS) entry which is preliminary data.</text>
</comment>
<name>A0ABX1A4W3_9ACTN</name>